<dbReference type="Proteomes" id="UP001209276">
    <property type="component" value="Unassembled WGS sequence"/>
</dbReference>
<dbReference type="GeneID" id="76995076"/>
<dbReference type="EMBL" id="JAMDMM010000062">
    <property type="protein sequence ID" value="MCY9610702.1"/>
    <property type="molecule type" value="Genomic_DNA"/>
</dbReference>
<sequence length="516" mass="58709">MRLRELLNEITERLRGDLPELAASLNPPATEIELRQAEEELGFSLPAELRELYLIHNGESEDGPGLFFGLPFLSLDCMLTEWRIWAELEEEYAWEGEHYSVPAAWIKERYIHRCWLPISKDWGGNHLGIDLDPDEQGRKGQVINFGRDEEVKYVIAHRLTHLLQFIRDTAKERNYTVHEEEDYRFWSYGRDSQVHFLDAIRSLDLPVLEPLRLDSNAPDPLAWFGGLDDKWKARVVAACGSPEAFVRAKQLRFIQEGLTDIAPLARCTDVRELVLSMNKIGSIEAVSHCTQLKRLYLGKNPVADLRPLQGLMHLQELFLAGTEVTDLSPLRVLPKLRALDVQQTAIRDWSPLKAVHSLRALEVSRPDGEQLRGLAELEQLAELTLSGLGSVAEDDLAVLGQLVNLRVIQLEEVSLPNLEFLRNCRKLRTVKMTNAAVNDISILADLEHLQSLELSGCPDIGKLEEIARSASLKKITASFPQFALLKDRFDRKIDFSAMTGSMTDEEEEIWYEYVRA</sequence>
<dbReference type="Gene3D" id="3.40.1580.10">
    <property type="entry name" value="SMI1/KNR4-like"/>
    <property type="match status" value="1"/>
</dbReference>
<reference evidence="2 3" key="1">
    <citation type="submission" date="2022-05" db="EMBL/GenBank/DDBJ databases">
        <title>Genome Sequencing of Bee-Associated Microbes.</title>
        <authorList>
            <person name="Dunlap C."/>
        </authorList>
    </citation>
    <scope>NUCLEOTIDE SEQUENCE [LARGE SCALE GENOMIC DNA]</scope>
    <source>
        <strain evidence="2 3">NRRL B-14613</strain>
    </source>
</reference>
<evidence type="ECO:0000313" key="2">
    <source>
        <dbReference type="EMBL" id="MCY9610702.1"/>
    </source>
</evidence>
<feature type="domain" description="Knr4/Smi1-like" evidence="1">
    <location>
        <begin position="28"/>
        <end position="168"/>
    </location>
</feature>
<organism evidence="2 3">
    <name type="scientific">Paenibacillus thiaminolyticus</name>
    <name type="common">Bacillus thiaminolyticus</name>
    <dbReference type="NCBI Taxonomy" id="49283"/>
    <lineage>
        <taxon>Bacteria</taxon>
        <taxon>Bacillati</taxon>
        <taxon>Bacillota</taxon>
        <taxon>Bacilli</taxon>
        <taxon>Bacillales</taxon>
        <taxon>Paenibacillaceae</taxon>
        <taxon>Paenibacillus</taxon>
    </lineage>
</organism>
<comment type="caution">
    <text evidence="2">The sequence shown here is derived from an EMBL/GenBank/DDBJ whole genome shotgun (WGS) entry which is preliminary data.</text>
</comment>
<dbReference type="RefSeq" id="WP_244194065.1">
    <property type="nucleotide sequence ID" value="NZ_CABMNB010000012.1"/>
</dbReference>
<protein>
    <submittedName>
        <fullName evidence="2">SMI1/KNR4 family protein</fullName>
    </submittedName>
</protein>
<accession>A0ABT4G3Q0</accession>
<dbReference type="Gene3D" id="3.80.10.10">
    <property type="entry name" value="Ribonuclease Inhibitor"/>
    <property type="match status" value="1"/>
</dbReference>
<dbReference type="InterPro" id="IPR051873">
    <property type="entry name" value="KNR4/SMI1_regulator"/>
</dbReference>
<dbReference type="PANTHER" id="PTHR47432">
    <property type="entry name" value="CELL WALL ASSEMBLY REGULATOR SMI1"/>
    <property type="match status" value="1"/>
</dbReference>
<dbReference type="InterPro" id="IPR037883">
    <property type="entry name" value="Knr4/Smi1-like_sf"/>
</dbReference>
<dbReference type="SUPFAM" id="SSF160631">
    <property type="entry name" value="SMI1/KNR4-like"/>
    <property type="match status" value="1"/>
</dbReference>
<keyword evidence="3" id="KW-1185">Reference proteome</keyword>
<evidence type="ECO:0000313" key="3">
    <source>
        <dbReference type="Proteomes" id="UP001209276"/>
    </source>
</evidence>
<name>A0ABT4G3Q0_PANTH</name>
<dbReference type="InterPro" id="IPR018958">
    <property type="entry name" value="Knr4/Smi1-like_dom"/>
</dbReference>
<gene>
    <name evidence="2" type="ORF">M5W83_26495</name>
</gene>
<proteinExistence type="predicted"/>
<dbReference type="InterPro" id="IPR032675">
    <property type="entry name" value="LRR_dom_sf"/>
</dbReference>
<evidence type="ECO:0000259" key="1">
    <source>
        <dbReference type="SMART" id="SM00860"/>
    </source>
</evidence>
<dbReference type="PANTHER" id="PTHR47432:SF1">
    <property type="entry name" value="CELL WALL ASSEMBLY REGULATOR SMI1"/>
    <property type="match status" value="1"/>
</dbReference>
<dbReference type="Pfam" id="PF09346">
    <property type="entry name" value="SMI1_KNR4"/>
    <property type="match status" value="1"/>
</dbReference>
<dbReference type="SMART" id="SM00860">
    <property type="entry name" value="SMI1_KNR4"/>
    <property type="match status" value="1"/>
</dbReference>
<dbReference type="SUPFAM" id="SSF52058">
    <property type="entry name" value="L domain-like"/>
    <property type="match status" value="1"/>
</dbReference>